<organism evidence="1 2">
    <name type="scientific">Kocuria turfanensis</name>
    <dbReference type="NCBI Taxonomy" id="388357"/>
    <lineage>
        <taxon>Bacteria</taxon>
        <taxon>Bacillati</taxon>
        <taxon>Actinomycetota</taxon>
        <taxon>Actinomycetes</taxon>
        <taxon>Micrococcales</taxon>
        <taxon>Micrococcaceae</taxon>
        <taxon>Kocuria</taxon>
    </lineage>
</organism>
<protein>
    <submittedName>
        <fullName evidence="1">Uncharacterized protein</fullName>
    </submittedName>
</protein>
<dbReference type="Proteomes" id="UP000321103">
    <property type="component" value="Unassembled WGS sequence"/>
</dbReference>
<evidence type="ECO:0000313" key="2">
    <source>
        <dbReference type="Proteomes" id="UP000321103"/>
    </source>
</evidence>
<dbReference type="EMBL" id="BJZS01000009">
    <property type="protein sequence ID" value="GEO94184.1"/>
    <property type="molecule type" value="Genomic_DNA"/>
</dbReference>
<evidence type="ECO:0000313" key="1">
    <source>
        <dbReference type="EMBL" id="GEO94184.1"/>
    </source>
</evidence>
<dbReference type="AlphaFoldDB" id="A0A512I910"/>
<sequence length="443" mass="45887">MDAMTSLPADDITSSTSAWDLVPATVVCATEAAAAPTPEPRPTCEEMRAVIAGHRLISAYAEGPRATQLMFLADAEGRLARAAADGSVEAGCTLDELAGALARATGHQLRPEHPGLRRVLLVHLDAPDLPVLAALSGTGFTAVSRHGWSVVVFDAEVDFWTVRTGLAETAVALSSDGATRSFEVLLAGEDPASVTDLEAADAVCALEWGPEWRPTGGAGAESGETPAGRFERDLVRLCAGGTSELQTESVASVFDLDPAETNRLRNYVLGESTDLVLESVLQLLGLPALAAKVVEGSREITELEGAEHYEPAAVGAALLHGLTIEPTGDGLLARYQRALVRRPELLLALAGTETALGVGLAGAARRGGSGARVLGTLSAALLADAAAESAYYAALRGARHRHAGTRPGTVAADDSPAAELLAGPDPATGSRARWRRFFGLDRG</sequence>
<dbReference type="STRING" id="388357.GCA_001580365_00774"/>
<proteinExistence type="predicted"/>
<gene>
    <name evidence="1" type="ORF">KTU01_03070</name>
</gene>
<accession>A0A512I910</accession>
<reference evidence="1 2" key="1">
    <citation type="submission" date="2019-07" db="EMBL/GenBank/DDBJ databases">
        <title>Whole genome shotgun sequence of Kocuria turfanensis NBRC 107627.</title>
        <authorList>
            <person name="Hosoyama A."/>
            <person name="Uohara A."/>
            <person name="Ohji S."/>
            <person name="Ichikawa N."/>
        </authorList>
    </citation>
    <scope>NUCLEOTIDE SEQUENCE [LARGE SCALE GENOMIC DNA]</scope>
    <source>
        <strain evidence="1 2">NBRC 107627</strain>
    </source>
</reference>
<keyword evidence="2" id="KW-1185">Reference proteome</keyword>
<name>A0A512I910_9MICC</name>
<comment type="caution">
    <text evidence="1">The sequence shown here is derived from an EMBL/GenBank/DDBJ whole genome shotgun (WGS) entry which is preliminary data.</text>
</comment>